<evidence type="ECO:0000256" key="2">
    <source>
        <dbReference type="ARBA" id="ARBA00006434"/>
    </source>
</evidence>
<dbReference type="GO" id="GO:0006814">
    <property type="term" value="P:sodium ion transport"/>
    <property type="evidence" value="ECO:0007669"/>
    <property type="project" value="UniProtKB-KW"/>
</dbReference>
<keyword evidence="6 13" id="KW-1133">Transmembrane helix</keyword>
<feature type="transmembrane region" description="Helical" evidence="13">
    <location>
        <begin position="6"/>
        <end position="26"/>
    </location>
</feature>
<name>A0A5E4PXY5_9NEOP</name>
<feature type="region of interest" description="Disordered" evidence="12">
    <location>
        <begin position="463"/>
        <end position="487"/>
    </location>
</feature>
<feature type="transmembrane region" description="Helical" evidence="13">
    <location>
        <begin position="86"/>
        <end position="108"/>
    </location>
</feature>
<dbReference type="InterPro" id="IPR038377">
    <property type="entry name" value="Na/Glc_symporter_sf"/>
</dbReference>
<evidence type="ECO:0000256" key="9">
    <source>
        <dbReference type="ARBA" id="ARBA00023136"/>
    </source>
</evidence>
<keyword evidence="3" id="KW-0813">Transport</keyword>
<dbReference type="EMBL" id="FZQP02000715">
    <property type="protein sequence ID" value="VVC90125.1"/>
    <property type="molecule type" value="Genomic_DNA"/>
</dbReference>
<evidence type="ECO:0000313" key="14">
    <source>
        <dbReference type="EMBL" id="VVC90125.1"/>
    </source>
</evidence>
<feature type="transmembrane region" description="Helical" evidence="13">
    <location>
        <begin position="42"/>
        <end position="66"/>
    </location>
</feature>
<sequence length="518" mass="56056">MNSGWLAWECIIFAVFVCASSCAPLWRRKKDATAAGGNAKRAYIFAGGGVSILSMMLSVSRGTLGVRSFLGFPSEFFYFGSALWETLYGMILAFPVVCCVFIPVFFRLHTNSVYEYLELRFGSKAIRRIAAATFLLRQVLNLAVTVYTPTVALHAVLGLPHWASAAALTIVGIIFNVLGGLAAAIRADVIQTLAMVIVSGAFIIQGTVKVGGIGQVVQDNIDGGRLNFFNFLVSNMNSLSTVTWEDFVSAAPAFRGITDKQQLTIIKIIGVIYALMIMGLSLCVGMVNGVIEANLLVTSATSGALLGVFLLGALFPMANGKGALCGMIISQVVTTWMAVGRLLYINKSVASLPVSVEHCSNTTLSVLKPLAVVANHTLTQYAPIFDAIDSTHPQKSTSENSMQEIFMTIYSISYMWYAVIGTFTCVAIGIIIGYITGSESDQFDERLLHPLVARIARKMPGKQRIFSTPDREKTPDENETSDKTCDTTVDDKPSVIVPVFTSQNSIIFEDLTSTKTRL</sequence>
<dbReference type="PANTHER" id="PTHR42985">
    <property type="entry name" value="SODIUM-COUPLED MONOCARBOXYLATE TRANSPORTER"/>
    <property type="match status" value="1"/>
</dbReference>
<protein>
    <recommendedName>
        <fullName evidence="16">Sodium/solute symporter</fullName>
    </recommendedName>
</protein>
<keyword evidence="15" id="KW-1185">Reference proteome</keyword>
<gene>
    <name evidence="14" type="ORF">LSINAPIS_LOCUS3109</name>
</gene>
<keyword evidence="5 13" id="KW-0812">Transmembrane</keyword>
<dbReference type="PANTHER" id="PTHR42985:SF2">
    <property type="entry name" value="SODIUM-DEPENDENT MULTIVITAMIN TRANSPORTER"/>
    <property type="match status" value="1"/>
</dbReference>
<evidence type="ECO:0000256" key="3">
    <source>
        <dbReference type="ARBA" id="ARBA00022448"/>
    </source>
</evidence>
<proteinExistence type="inferred from homology"/>
<feature type="transmembrane region" description="Helical" evidence="13">
    <location>
        <begin position="322"/>
        <end position="344"/>
    </location>
</feature>
<evidence type="ECO:0000256" key="13">
    <source>
        <dbReference type="SAM" id="Phobius"/>
    </source>
</evidence>
<dbReference type="AlphaFoldDB" id="A0A5E4PXY5"/>
<dbReference type="Pfam" id="PF00474">
    <property type="entry name" value="SSF"/>
    <property type="match status" value="1"/>
</dbReference>
<evidence type="ECO:0008006" key="16">
    <source>
        <dbReference type="Google" id="ProtNLM"/>
    </source>
</evidence>
<dbReference type="InterPro" id="IPR051163">
    <property type="entry name" value="Sodium:Solute_Symporter_SSF"/>
</dbReference>
<evidence type="ECO:0000256" key="10">
    <source>
        <dbReference type="ARBA" id="ARBA00023201"/>
    </source>
</evidence>
<feature type="transmembrane region" description="Helical" evidence="13">
    <location>
        <begin position="265"/>
        <end position="287"/>
    </location>
</feature>
<dbReference type="Gene3D" id="1.20.1730.10">
    <property type="entry name" value="Sodium/glucose cotransporter"/>
    <property type="match status" value="2"/>
</dbReference>
<keyword evidence="9 13" id="KW-0472">Membrane</keyword>
<evidence type="ECO:0000256" key="4">
    <source>
        <dbReference type="ARBA" id="ARBA00022475"/>
    </source>
</evidence>
<accession>A0A5E4PXY5</accession>
<dbReference type="GO" id="GO:0005886">
    <property type="term" value="C:plasma membrane"/>
    <property type="evidence" value="ECO:0007669"/>
    <property type="project" value="UniProtKB-SubCell"/>
</dbReference>
<organism evidence="14 15">
    <name type="scientific">Leptidea sinapis</name>
    <dbReference type="NCBI Taxonomy" id="189913"/>
    <lineage>
        <taxon>Eukaryota</taxon>
        <taxon>Metazoa</taxon>
        <taxon>Ecdysozoa</taxon>
        <taxon>Arthropoda</taxon>
        <taxon>Hexapoda</taxon>
        <taxon>Insecta</taxon>
        <taxon>Pterygota</taxon>
        <taxon>Neoptera</taxon>
        <taxon>Endopterygota</taxon>
        <taxon>Lepidoptera</taxon>
        <taxon>Glossata</taxon>
        <taxon>Ditrysia</taxon>
        <taxon>Papilionoidea</taxon>
        <taxon>Pieridae</taxon>
        <taxon>Dismorphiinae</taxon>
        <taxon>Leptidea</taxon>
    </lineage>
</organism>
<evidence type="ECO:0000256" key="5">
    <source>
        <dbReference type="ARBA" id="ARBA00022692"/>
    </source>
</evidence>
<comment type="subcellular location">
    <subcellularLocation>
        <location evidence="1">Cell membrane</location>
        <topology evidence="1">Multi-pass membrane protein</topology>
    </subcellularLocation>
</comment>
<evidence type="ECO:0000256" key="12">
    <source>
        <dbReference type="SAM" id="MobiDB-lite"/>
    </source>
</evidence>
<dbReference type="Proteomes" id="UP000324832">
    <property type="component" value="Unassembled WGS sequence"/>
</dbReference>
<keyword evidence="10" id="KW-0739">Sodium transport</keyword>
<evidence type="ECO:0000256" key="8">
    <source>
        <dbReference type="ARBA" id="ARBA00023065"/>
    </source>
</evidence>
<feature type="compositionally biased region" description="Basic and acidic residues" evidence="12">
    <location>
        <begin position="469"/>
        <end position="487"/>
    </location>
</feature>
<keyword evidence="7" id="KW-0915">Sodium</keyword>
<keyword evidence="8" id="KW-0406">Ion transport</keyword>
<evidence type="ECO:0000256" key="7">
    <source>
        <dbReference type="ARBA" id="ARBA00023053"/>
    </source>
</evidence>
<dbReference type="InterPro" id="IPR001734">
    <property type="entry name" value="Na/solute_symporter"/>
</dbReference>
<dbReference type="GO" id="GO:0015293">
    <property type="term" value="F:symporter activity"/>
    <property type="evidence" value="ECO:0007669"/>
    <property type="project" value="TreeGrafter"/>
</dbReference>
<feature type="transmembrane region" description="Helical" evidence="13">
    <location>
        <begin position="293"/>
        <end position="315"/>
    </location>
</feature>
<dbReference type="PROSITE" id="PS50283">
    <property type="entry name" value="NA_SOLUT_SYMP_3"/>
    <property type="match status" value="2"/>
</dbReference>
<comment type="similarity">
    <text evidence="2 11">Belongs to the sodium:solute symporter (SSF) (TC 2.A.21) family.</text>
</comment>
<evidence type="ECO:0000256" key="1">
    <source>
        <dbReference type="ARBA" id="ARBA00004651"/>
    </source>
</evidence>
<keyword evidence="4" id="KW-1003">Cell membrane</keyword>
<evidence type="ECO:0000256" key="6">
    <source>
        <dbReference type="ARBA" id="ARBA00022989"/>
    </source>
</evidence>
<feature type="transmembrane region" description="Helical" evidence="13">
    <location>
        <begin position="129"/>
        <end position="150"/>
    </location>
</feature>
<reference evidence="14 15" key="1">
    <citation type="submission" date="2017-07" db="EMBL/GenBank/DDBJ databases">
        <authorList>
            <person name="Talla V."/>
            <person name="Backstrom N."/>
        </authorList>
    </citation>
    <scope>NUCLEOTIDE SEQUENCE [LARGE SCALE GENOMIC DNA]</scope>
</reference>
<feature type="transmembrane region" description="Helical" evidence="13">
    <location>
        <begin position="414"/>
        <end position="436"/>
    </location>
</feature>
<evidence type="ECO:0000256" key="11">
    <source>
        <dbReference type="RuleBase" id="RU362091"/>
    </source>
</evidence>
<feature type="transmembrane region" description="Helical" evidence="13">
    <location>
        <begin position="162"/>
        <end position="185"/>
    </location>
</feature>
<evidence type="ECO:0000313" key="15">
    <source>
        <dbReference type="Proteomes" id="UP000324832"/>
    </source>
</evidence>